<evidence type="ECO:0000313" key="3">
    <source>
        <dbReference type="EMBL" id="QDV34926.1"/>
    </source>
</evidence>
<reference evidence="3 4" key="1">
    <citation type="submission" date="2019-02" db="EMBL/GenBank/DDBJ databases">
        <title>Deep-cultivation of Planctomycetes and their phenomic and genomic characterization uncovers novel biology.</title>
        <authorList>
            <person name="Wiegand S."/>
            <person name="Jogler M."/>
            <person name="Boedeker C."/>
            <person name="Pinto D."/>
            <person name="Vollmers J."/>
            <person name="Rivas-Marin E."/>
            <person name="Kohn T."/>
            <person name="Peeters S.H."/>
            <person name="Heuer A."/>
            <person name="Rast P."/>
            <person name="Oberbeckmann S."/>
            <person name="Bunk B."/>
            <person name="Jeske O."/>
            <person name="Meyerdierks A."/>
            <person name="Storesund J.E."/>
            <person name="Kallscheuer N."/>
            <person name="Luecker S."/>
            <person name="Lage O.M."/>
            <person name="Pohl T."/>
            <person name="Merkel B.J."/>
            <person name="Hornburger P."/>
            <person name="Mueller R.-W."/>
            <person name="Bruemmer F."/>
            <person name="Labrenz M."/>
            <person name="Spormann A.M."/>
            <person name="Op den Camp H."/>
            <person name="Overmann J."/>
            <person name="Amann R."/>
            <person name="Jetten M.S.M."/>
            <person name="Mascher T."/>
            <person name="Medema M.H."/>
            <person name="Devos D.P."/>
            <person name="Kaster A.-K."/>
            <person name="Ovreas L."/>
            <person name="Rohde M."/>
            <person name="Galperin M.Y."/>
            <person name="Jogler C."/>
        </authorList>
    </citation>
    <scope>NUCLEOTIDE SEQUENCE [LARGE SCALE GENOMIC DNA]</scope>
    <source>
        <strain evidence="3 4">ElP</strain>
    </source>
</reference>
<evidence type="ECO:0000256" key="2">
    <source>
        <dbReference type="SAM" id="MobiDB-lite"/>
    </source>
</evidence>
<feature type="coiled-coil region" evidence="1">
    <location>
        <begin position="17"/>
        <end position="44"/>
    </location>
</feature>
<organism evidence="3 4">
    <name type="scientific">Tautonia plasticadhaerens</name>
    <dbReference type="NCBI Taxonomy" id="2527974"/>
    <lineage>
        <taxon>Bacteria</taxon>
        <taxon>Pseudomonadati</taxon>
        <taxon>Planctomycetota</taxon>
        <taxon>Planctomycetia</taxon>
        <taxon>Isosphaerales</taxon>
        <taxon>Isosphaeraceae</taxon>
        <taxon>Tautonia</taxon>
    </lineage>
</organism>
<dbReference type="KEGG" id="tpla:ElP_28230"/>
<sequence length="242" mass="27310">MTDTPAEAENDWTQAKKKDLLKQLRLTLAENRQLKQSVERLMRKQGQAATARHPGHADDFVPCGWPEQHGIAIPRADGYFQSGTAWVRILHGVITHAGFKNQSILASLIEKGVLDDGSQTHASIYADWRAAFYAVTEAARYSNVGTGDPEAWSKEDRFAKLLEKIDRKDLRLVDILVSSHPTEKQVIGVCANREPFLDAFRRMADAINTINRDADEYRQNPNAWSEANREMRQKKREGINAA</sequence>
<dbReference type="RefSeq" id="WP_145270172.1">
    <property type="nucleotide sequence ID" value="NZ_CP036426.1"/>
</dbReference>
<protein>
    <submittedName>
        <fullName evidence="3">Uncharacterized protein</fullName>
    </submittedName>
</protein>
<gene>
    <name evidence="3" type="ORF">ElP_28230</name>
</gene>
<accession>A0A518H257</accession>
<keyword evidence="1" id="KW-0175">Coiled coil</keyword>
<dbReference type="OrthoDB" id="279976at2"/>
<name>A0A518H257_9BACT</name>
<evidence type="ECO:0000256" key="1">
    <source>
        <dbReference type="SAM" id="Coils"/>
    </source>
</evidence>
<dbReference type="EMBL" id="CP036426">
    <property type="protein sequence ID" value="QDV34926.1"/>
    <property type="molecule type" value="Genomic_DNA"/>
</dbReference>
<feature type="region of interest" description="Disordered" evidence="2">
    <location>
        <begin position="221"/>
        <end position="242"/>
    </location>
</feature>
<keyword evidence="4" id="KW-1185">Reference proteome</keyword>
<dbReference type="AlphaFoldDB" id="A0A518H257"/>
<proteinExistence type="predicted"/>
<dbReference type="Proteomes" id="UP000317835">
    <property type="component" value="Chromosome"/>
</dbReference>
<evidence type="ECO:0000313" key="4">
    <source>
        <dbReference type="Proteomes" id="UP000317835"/>
    </source>
</evidence>